<evidence type="ECO:0000313" key="2">
    <source>
        <dbReference type="Proteomes" id="UP001227230"/>
    </source>
</evidence>
<sequence length="132" mass="14505">MCYLFDRSFASSVVNSALAWNIFEIPFVKRKFSHISFVAGQPLGYYASWPLFALSPSHGCVVGCRAGSAWNFPPTSYCSAAPSVTVYSCATDSQRPDSIAVDEIVVVLQRAKSPLLLLWEKAPSQLSHLNKE</sequence>
<accession>A0ABY9CP04</accession>
<proteinExistence type="predicted"/>
<dbReference type="Pfam" id="PF05919">
    <property type="entry name" value="Mitovir_RNA_pol"/>
    <property type="match status" value="1"/>
</dbReference>
<dbReference type="PANTHER" id="PTHR34456:SF13">
    <property type="entry name" value="REVERSE TRANSCRIPTASE DOMAIN-CONTAINING PROTEIN"/>
    <property type="match status" value="1"/>
</dbReference>
<reference evidence="1 2" key="1">
    <citation type="journal article" date="2023" name="Hortic Res">
        <title>The complete reference genome for grapevine (Vitis vinifera L.) genetics and breeding.</title>
        <authorList>
            <person name="Shi X."/>
            <person name="Cao S."/>
            <person name="Wang X."/>
            <person name="Huang S."/>
            <person name="Wang Y."/>
            <person name="Liu Z."/>
            <person name="Liu W."/>
            <person name="Leng X."/>
            <person name="Peng Y."/>
            <person name="Wang N."/>
            <person name="Wang Y."/>
            <person name="Ma Z."/>
            <person name="Xu X."/>
            <person name="Zhang F."/>
            <person name="Xue H."/>
            <person name="Zhong H."/>
            <person name="Wang Y."/>
            <person name="Zhang K."/>
            <person name="Velt A."/>
            <person name="Avia K."/>
            <person name="Holtgrawe D."/>
            <person name="Grimplet J."/>
            <person name="Matus J.T."/>
            <person name="Ware D."/>
            <person name="Wu X."/>
            <person name="Wang H."/>
            <person name="Liu C."/>
            <person name="Fang Y."/>
            <person name="Rustenholz C."/>
            <person name="Cheng Z."/>
            <person name="Xiao H."/>
            <person name="Zhou Y."/>
        </authorList>
    </citation>
    <scope>NUCLEOTIDE SEQUENCE [LARGE SCALE GENOMIC DNA]</scope>
    <source>
        <strain evidence="2">cv. Pinot noir / PN40024</strain>
        <tissue evidence="1">Leaf</tissue>
    </source>
</reference>
<evidence type="ECO:0000313" key="1">
    <source>
        <dbReference type="EMBL" id="WJZ97197.1"/>
    </source>
</evidence>
<organism evidence="1 2">
    <name type="scientific">Vitis vinifera</name>
    <name type="common">Grape</name>
    <dbReference type="NCBI Taxonomy" id="29760"/>
    <lineage>
        <taxon>Eukaryota</taxon>
        <taxon>Viridiplantae</taxon>
        <taxon>Streptophyta</taxon>
        <taxon>Embryophyta</taxon>
        <taxon>Tracheophyta</taxon>
        <taxon>Spermatophyta</taxon>
        <taxon>Magnoliopsida</taxon>
        <taxon>eudicotyledons</taxon>
        <taxon>Gunneridae</taxon>
        <taxon>Pentapetalae</taxon>
        <taxon>rosids</taxon>
        <taxon>Vitales</taxon>
        <taxon>Vitaceae</taxon>
        <taxon>Viteae</taxon>
        <taxon>Vitis</taxon>
    </lineage>
</organism>
<dbReference type="Proteomes" id="UP001227230">
    <property type="component" value="Chromosome 10"/>
</dbReference>
<name>A0ABY9CP04_VITVI</name>
<dbReference type="EMBL" id="CP126657">
    <property type="protein sequence ID" value="WJZ97197.1"/>
    <property type="molecule type" value="Genomic_DNA"/>
</dbReference>
<keyword evidence="2" id="KW-1185">Reference proteome</keyword>
<gene>
    <name evidence="1" type="ORF">VitviT2T_015821</name>
</gene>
<protein>
    <submittedName>
        <fullName evidence="1">Uncharacterized protein</fullName>
    </submittedName>
</protein>
<dbReference type="InterPro" id="IPR008686">
    <property type="entry name" value="RNA_pol_mitovir"/>
</dbReference>
<dbReference type="PANTHER" id="PTHR34456">
    <property type="entry name" value="MITOVIRUS RNA-DEPENDENT RNA POLYMERASE"/>
    <property type="match status" value="1"/>
</dbReference>